<keyword evidence="4" id="KW-0804">Transcription</keyword>
<dbReference type="EMBL" id="MASU01000008">
    <property type="protein sequence ID" value="PXY29722.1"/>
    <property type="molecule type" value="Genomic_DNA"/>
</dbReference>
<name>A0A318LVZ8_9PSEU</name>
<dbReference type="PANTHER" id="PTHR30346">
    <property type="entry name" value="TRANSCRIPTIONAL DUAL REGULATOR HCAR-RELATED"/>
    <property type="match status" value="1"/>
</dbReference>
<evidence type="ECO:0000313" key="6">
    <source>
        <dbReference type="EMBL" id="PXY29722.1"/>
    </source>
</evidence>
<dbReference type="GO" id="GO:0003700">
    <property type="term" value="F:DNA-binding transcription factor activity"/>
    <property type="evidence" value="ECO:0007669"/>
    <property type="project" value="InterPro"/>
</dbReference>
<dbReference type="SUPFAM" id="SSF53850">
    <property type="entry name" value="Periplasmic binding protein-like II"/>
    <property type="match status" value="1"/>
</dbReference>
<evidence type="ECO:0000313" key="7">
    <source>
        <dbReference type="Proteomes" id="UP000247892"/>
    </source>
</evidence>
<feature type="domain" description="HTH lysR-type" evidence="5">
    <location>
        <begin position="1"/>
        <end position="58"/>
    </location>
</feature>
<dbReference type="GO" id="GO:0032993">
    <property type="term" value="C:protein-DNA complex"/>
    <property type="evidence" value="ECO:0007669"/>
    <property type="project" value="TreeGrafter"/>
</dbReference>
<dbReference type="InterPro" id="IPR005119">
    <property type="entry name" value="LysR_subst-bd"/>
</dbReference>
<dbReference type="PROSITE" id="PS50931">
    <property type="entry name" value="HTH_LYSR"/>
    <property type="match status" value="1"/>
</dbReference>
<reference evidence="6 7" key="1">
    <citation type="submission" date="2016-07" db="EMBL/GenBank/DDBJ databases">
        <title>Draft genome sequence of Prauserella sp. YIM 121212, isolated from alkaline soil.</title>
        <authorList>
            <person name="Ruckert C."/>
            <person name="Albersmeier A."/>
            <person name="Jiang C.-L."/>
            <person name="Jiang Y."/>
            <person name="Kalinowski J."/>
            <person name="Schneider O."/>
            <person name="Winkler A."/>
            <person name="Zotchev S.B."/>
        </authorList>
    </citation>
    <scope>NUCLEOTIDE SEQUENCE [LARGE SCALE GENOMIC DNA]</scope>
    <source>
        <strain evidence="6 7">YIM 121212</strain>
    </source>
</reference>
<organism evidence="6 7">
    <name type="scientific">Prauserella flavalba</name>
    <dbReference type="NCBI Taxonomy" id="1477506"/>
    <lineage>
        <taxon>Bacteria</taxon>
        <taxon>Bacillati</taxon>
        <taxon>Actinomycetota</taxon>
        <taxon>Actinomycetes</taxon>
        <taxon>Pseudonocardiales</taxon>
        <taxon>Pseudonocardiaceae</taxon>
        <taxon>Prauserella</taxon>
    </lineage>
</organism>
<dbReference type="Proteomes" id="UP000247892">
    <property type="component" value="Unassembled WGS sequence"/>
</dbReference>
<comment type="caution">
    <text evidence="6">The sequence shown here is derived from an EMBL/GenBank/DDBJ whole genome shotgun (WGS) entry which is preliminary data.</text>
</comment>
<dbReference type="AlphaFoldDB" id="A0A318LVZ8"/>
<keyword evidence="3" id="KW-0238">DNA-binding</keyword>
<keyword evidence="7" id="KW-1185">Reference proteome</keyword>
<dbReference type="InterPro" id="IPR000847">
    <property type="entry name" value="LysR_HTH_N"/>
</dbReference>
<accession>A0A318LVZ8</accession>
<dbReference type="FunFam" id="1.10.10.10:FF:000001">
    <property type="entry name" value="LysR family transcriptional regulator"/>
    <property type="match status" value="1"/>
</dbReference>
<dbReference type="OrthoDB" id="3181812at2"/>
<evidence type="ECO:0000256" key="3">
    <source>
        <dbReference type="ARBA" id="ARBA00023125"/>
    </source>
</evidence>
<dbReference type="InterPro" id="IPR036388">
    <property type="entry name" value="WH-like_DNA-bd_sf"/>
</dbReference>
<protein>
    <submittedName>
        <fullName evidence="6">LysR family transcriptional regulator</fullName>
    </submittedName>
</protein>
<comment type="similarity">
    <text evidence="1">Belongs to the LysR transcriptional regulatory family.</text>
</comment>
<evidence type="ECO:0000256" key="1">
    <source>
        <dbReference type="ARBA" id="ARBA00009437"/>
    </source>
</evidence>
<evidence type="ECO:0000259" key="5">
    <source>
        <dbReference type="PROSITE" id="PS50931"/>
    </source>
</evidence>
<dbReference type="SUPFAM" id="SSF46785">
    <property type="entry name" value="Winged helix' DNA-binding domain"/>
    <property type="match status" value="1"/>
</dbReference>
<keyword evidence="2" id="KW-0805">Transcription regulation</keyword>
<dbReference type="PANTHER" id="PTHR30346:SF28">
    <property type="entry name" value="HTH-TYPE TRANSCRIPTIONAL REGULATOR CYNR"/>
    <property type="match status" value="1"/>
</dbReference>
<dbReference type="Pfam" id="PF03466">
    <property type="entry name" value="LysR_substrate"/>
    <property type="match status" value="1"/>
</dbReference>
<proteinExistence type="inferred from homology"/>
<dbReference type="Gene3D" id="3.40.190.290">
    <property type="match status" value="1"/>
</dbReference>
<gene>
    <name evidence="6" type="ORF">BA062_21350</name>
</gene>
<dbReference type="GO" id="GO:0003677">
    <property type="term" value="F:DNA binding"/>
    <property type="evidence" value="ECO:0007669"/>
    <property type="project" value="UniProtKB-KW"/>
</dbReference>
<dbReference type="RefSeq" id="WP_110339515.1">
    <property type="nucleotide sequence ID" value="NZ_MASU01000008.1"/>
</dbReference>
<evidence type="ECO:0000256" key="2">
    <source>
        <dbReference type="ARBA" id="ARBA00023015"/>
    </source>
</evidence>
<dbReference type="InterPro" id="IPR036390">
    <property type="entry name" value="WH_DNA-bd_sf"/>
</dbReference>
<dbReference type="Gene3D" id="1.10.10.10">
    <property type="entry name" value="Winged helix-like DNA-binding domain superfamily/Winged helix DNA-binding domain"/>
    <property type="match status" value="1"/>
</dbReference>
<dbReference type="CDD" id="cd08436">
    <property type="entry name" value="PBP2_LTTR_like_3"/>
    <property type="match status" value="1"/>
</dbReference>
<sequence>MELRQLRYFVTVVDEGGFTRAAEKLHVAQPGVSAQIRQLERELGQPLLDRSGRAVRLTQAGSAVLPYARAALTAVDGARCAVEELTGLLRGSVAMGTLPSCAPLGVADLLASFHERHPGVEVTLTESDAGTLLDGVRDGGLDAALVAFGGSAPEGLATQTVLDEYLVAAVRPGDPLAGRDTVPLRALADRALISLPPGGGMRAILDQACTAEGITPRIAFEAGDPGVLADLASRGLGVAIVPESTARDRADLCGVPIVRPRLRGTVALAWRAAGPSGPAAQAFLDHARTSLAGFTVAAS</sequence>
<dbReference type="PRINTS" id="PR00039">
    <property type="entry name" value="HTHLYSR"/>
</dbReference>
<dbReference type="Pfam" id="PF00126">
    <property type="entry name" value="HTH_1"/>
    <property type="match status" value="1"/>
</dbReference>
<evidence type="ECO:0000256" key="4">
    <source>
        <dbReference type="ARBA" id="ARBA00023163"/>
    </source>
</evidence>